<reference evidence="2 3" key="1">
    <citation type="submission" date="2020-09" db="EMBL/GenBank/DDBJ databases">
        <title>De no assembly of potato wild relative species, Solanum commersonii.</title>
        <authorList>
            <person name="Cho K."/>
        </authorList>
    </citation>
    <scope>NUCLEOTIDE SEQUENCE [LARGE SCALE GENOMIC DNA]</scope>
    <source>
        <strain evidence="2">LZ3.2</strain>
        <tissue evidence="2">Leaf</tissue>
    </source>
</reference>
<accession>A0A9J5WA61</accession>
<protein>
    <submittedName>
        <fullName evidence="2">Uncharacterized protein</fullName>
    </submittedName>
</protein>
<evidence type="ECO:0000313" key="2">
    <source>
        <dbReference type="EMBL" id="KAG5571854.1"/>
    </source>
</evidence>
<sequence>MGNTEKPNLTEKQDGGYGGNKAMGIKPTKTRTKPMTRAIRQNFISTELMENYCKTIGHKYPDHKLSKCYGEDNIIPAVNLE</sequence>
<dbReference type="Proteomes" id="UP000824120">
    <property type="component" value="Chromosome 12"/>
</dbReference>
<evidence type="ECO:0000256" key="1">
    <source>
        <dbReference type="SAM" id="MobiDB-lite"/>
    </source>
</evidence>
<feature type="region of interest" description="Disordered" evidence="1">
    <location>
        <begin position="1"/>
        <end position="31"/>
    </location>
</feature>
<dbReference type="AlphaFoldDB" id="A0A9J5WA61"/>
<evidence type="ECO:0000313" key="3">
    <source>
        <dbReference type="Proteomes" id="UP000824120"/>
    </source>
</evidence>
<comment type="caution">
    <text evidence="2">The sequence shown here is derived from an EMBL/GenBank/DDBJ whole genome shotgun (WGS) entry which is preliminary data.</text>
</comment>
<dbReference type="EMBL" id="JACXVP010000012">
    <property type="protein sequence ID" value="KAG5571854.1"/>
    <property type="molecule type" value="Genomic_DNA"/>
</dbReference>
<proteinExistence type="predicted"/>
<keyword evidence="3" id="KW-1185">Reference proteome</keyword>
<organism evidence="2 3">
    <name type="scientific">Solanum commersonii</name>
    <name type="common">Commerson's wild potato</name>
    <name type="synonym">Commerson's nightshade</name>
    <dbReference type="NCBI Taxonomy" id="4109"/>
    <lineage>
        <taxon>Eukaryota</taxon>
        <taxon>Viridiplantae</taxon>
        <taxon>Streptophyta</taxon>
        <taxon>Embryophyta</taxon>
        <taxon>Tracheophyta</taxon>
        <taxon>Spermatophyta</taxon>
        <taxon>Magnoliopsida</taxon>
        <taxon>eudicotyledons</taxon>
        <taxon>Gunneridae</taxon>
        <taxon>Pentapetalae</taxon>
        <taxon>asterids</taxon>
        <taxon>lamiids</taxon>
        <taxon>Solanales</taxon>
        <taxon>Solanaceae</taxon>
        <taxon>Solanoideae</taxon>
        <taxon>Solaneae</taxon>
        <taxon>Solanum</taxon>
    </lineage>
</organism>
<gene>
    <name evidence="2" type="ORF">H5410_061620</name>
</gene>
<name>A0A9J5WA61_SOLCO</name>